<evidence type="ECO:0000313" key="2">
    <source>
        <dbReference type="Proteomes" id="UP000030653"/>
    </source>
</evidence>
<dbReference type="HOGENOM" id="CLU_095758_1_0_1"/>
<dbReference type="Pfam" id="PF18758">
    <property type="entry name" value="KDZ"/>
    <property type="match status" value="1"/>
</dbReference>
<accession>M5G4B5</accession>
<dbReference type="RefSeq" id="XP_040625485.1">
    <property type="nucleotide sequence ID" value="XM_040775416.1"/>
</dbReference>
<dbReference type="OrthoDB" id="3251205at2759"/>
<gene>
    <name evidence="1" type="ORF">DACRYDRAFT_57133</name>
</gene>
<protein>
    <submittedName>
        <fullName evidence="1">Uncharacterized protein</fullName>
    </submittedName>
</protein>
<organism evidence="1 2">
    <name type="scientific">Dacryopinax primogenitus (strain DJM 731)</name>
    <name type="common">Brown rot fungus</name>
    <dbReference type="NCBI Taxonomy" id="1858805"/>
    <lineage>
        <taxon>Eukaryota</taxon>
        <taxon>Fungi</taxon>
        <taxon>Dikarya</taxon>
        <taxon>Basidiomycota</taxon>
        <taxon>Agaricomycotina</taxon>
        <taxon>Dacrymycetes</taxon>
        <taxon>Dacrymycetales</taxon>
        <taxon>Dacrymycetaceae</taxon>
        <taxon>Dacryopinax</taxon>
    </lineage>
</organism>
<dbReference type="EMBL" id="JH795872">
    <property type="protein sequence ID" value="EJT98587.1"/>
    <property type="molecule type" value="Genomic_DNA"/>
</dbReference>
<reference evidence="1 2" key="1">
    <citation type="journal article" date="2012" name="Science">
        <title>The Paleozoic origin of enzymatic lignin decomposition reconstructed from 31 fungal genomes.</title>
        <authorList>
            <person name="Floudas D."/>
            <person name="Binder M."/>
            <person name="Riley R."/>
            <person name="Barry K."/>
            <person name="Blanchette R.A."/>
            <person name="Henrissat B."/>
            <person name="Martinez A.T."/>
            <person name="Otillar R."/>
            <person name="Spatafora J.W."/>
            <person name="Yadav J.S."/>
            <person name="Aerts A."/>
            <person name="Benoit I."/>
            <person name="Boyd A."/>
            <person name="Carlson A."/>
            <person name="Copeland A."/>
            <person name="Coutinho P.M."/>
            <person name="de Vries R.P."/>
            <person name="Ferreira P."/>
            <person name="Findley K."/>
            <person name="Foster B."/>
            <person name="Gaskell J."/>
            <person name="Glotzer D."/>
            <person name="Gorecki P."/>
            <person name="Heitman J."/>
            <person name="Hesse C."/>
            <person name="Hori C."/>
            <person name="Igarashi K."/>
            <person name="Jurgens J.A."/>
            <person name="Kallen N."/>
            <person name="Kersten P."/>
            <person name="Kohler A."/>
            <person name="Kuees U."/>
            <person name="Kumar T.K.A."/>
            <person name="Kuo A."/>
            <person name="LaButti K."/>
            <person name="Larrondo L.F."/>
            <person name="Lindquist E."/>
            <person name="Ling A."/>
            <person name="Lombard V."/>
            <person name="Lucas S."/>
            <person name="Lundell T."/>
            <person name="Martin R."/>
            <person name="McLaughlin D.J."/>
            <person name="Morgenstern I."/>
            <person name="Morin E."/>
            <person name="Murat C."/>
            <person name="Nagy L.G."/>
            <person name="Nolan M."/>
            <person name="Ohm R.A."/>
            <person name="Patyshakuliyeva A."/>
            <person name="Rokas A."/>
            <person name="Ruiz-Duenas F.J."/>
            <person name="Sabat G."/>
            <person name="Salamov A."/>
            <person name="Samejima M."/>
            <person name="Schmutz J."/>
            <person name="Slot J.C."/>
            <person name="St John F."/>
            <person name="Stenlid J."/>
            <person name="Sun H."/>
            <person name="Sun S."/>
            <person name="Syed K."/>
            <person name="Tsang A."/>
            <person name="Wiebenga A."/>
            <person name="Young D."/>
            <person name="Pisabarro A."/>
            <person name="Eastwood D.C."/>
            <person name="Martin F."/>
            <person name="Cullen D."/>
            <person name="Grigoriev I.V."/>
            <person name="Hibbett D.S."/>
        </authorList>
    </citation>
    <scope>NUCLEOTIDE SEQUENCE [LARGE SCALE GENOMIC DNA]</scope>
    <source>
        <strain evidence="1 2">DJM-731 SS1</strain>
    </source>
</reference>
<name>M5G4B5_DACPD</name>
<dbReference type="GeneID" id="63690478"/>
<sequence length="164" mass="19676">MQFFVGAFHGYAHSWQCQLCFHPWVVTVAGLEDFETCEWVFRQQNQTAPLFWHSSSYHCHMTMDWFYCQWNSDWTLVLGAYFLAQNYKQALKIINQTGVAVDSLMANLECSPDNLQMCLQQEKEYFRDLIQEPEEEQMAFWYLEMLQELELEWYMSTSPRLSFN</sequence>
<proteinExistence type="predicted"/>
<keyword evidence="2" id="KW-1185">Reference proteome</keyword>
<dbReference type="Proteomes" id="UP000030653">
    <property type="component" value="Unassembled WGS sequence"/>
</dbReference>
<dbReference type="AlphaFoldDB" id="M5G4B5"/>
<dbReference type="InterPro" id="IPR040521">
    <property type="entry name" value="KDZ"/>
</dbReference>
<evidence type="ECO:0000313" key="1">
    <source>
        <dbReference type="EMBL" id="EJT98587.1"/>
    </source>
</evidence>